<accession>A0A165LCP0</accession>
<evidence type="ECO:0000259" key="3">
    <source>
        <dbReference type="PROSITE" id="PS01031"/>
    </source>
</evidence>
<dbReference type="EMBL" id="LVWG01000033">
    <property type="protein sequence ID" value="KZK73860.1"/>
    <property type="molecule type" value="Genomic_DNA"/>
</dbReference>
<comment type="caution">
    <text evidence="4">The sequence shown here is derived from an EMBL/GenBank/DDBJ whole genome shotgun (WGS) entry which is preliminary data.</text>
</comment>
<dbReference type="Pfam" id="PF00011">
    <property type="entry name" value="HSP20"/>
    <property type="match status" value="1"/>
</dbReference>
<dbReference type="InterPro" id="IPR008978">
    <property type="entry name" value="HSP20-like_chaperone"/>
</dbReference>
<comment type="similarity">
    <text evidence="1 2">Belongs to the small heat shock protein (HSP20) family.</text>
</comment>
<evidence type="ECO:0000256" key="1">
    <source>
        <dbReference type="PROSITE-ProRule" id="PRU00285"/>
    </source>
</evidence>
<evidence type="ECO:0000256" key="2">
    <source>
        <dbReference type="RuleBase" id="RU003616"/>
    </source>
</evidence>
<gene>
    <name evidence="4" type="ORF">A3K90_03450</name>
</gene>
<sequence>MLVQLAKDPLKLFDDIWSGTQMPSAPAFKVDISEDATAFHLDAELPGIEKEKIALNIEDDVLTIKAERKKDAVETEKDYHRVERTYGSFSRSFNLGEMIDQENIGAEFDNGVLHVTLPKAQPVRKTKEISIS</sequence>
<protein>
    <submittedName>
        <fullName evidence="4">Heat-shock protein Hsp20</fullName>
    </submittedName>
</protein>
<dbReference type="InterPro" id="IPR031107">
    <property type="entry name" value="Small_HSP"/>
</dbReference>
<feature type="domain" description="SHSP" evidence="3">
    <location>
        <begin position="19"/>
        <end position="132"/>
    </location>
</feature>
<name>A0A165LCP0_PELLU</name>
<dbReference type="Gene3D" id="2.60.40.790">
    <property type="match status" value="1"/>
</dbReference>
<dbReference type="PANTHER" id="PTHR11527">
    <property type="entry name" value="HEAT-SHOCK PROTEIN 20 FAMILY MEMBER"/>
    <property type="match status" value="1"/>
</dbReference>
<dbReference type="CDD" id="cd06464">
    <property type="entry name" value="ACD_sHsps-like"/>
    <property type="match status" value="1"/>
</dbReference>
<evidence type="ECO:0000313" key="4">
    <source>
        <dbReference type="EMBL" id="KZK73860.1"/>
    </source>
</evidence>
<dbReference type="OMA" id="WMARANA"/>
<dbReference type="SUPFAM" id="SSF49764">
    <property type="entry name" value="HSP20-like chaperones"/>
    <property type="match status" value="1"/>
</dbReference>
<dbReference type="InterPro" id="IPR002068">
    <property type="entry name" value="A-crystallin/Hsp20_dom"/>
</dbReference>
<dbReference type="RefSeq" id="WP_011357380.1">
    <property type="nucleotide sequence ID" value="NZ_LVWG01000033.1"/>
</dbReference>
<reference evidence="4 5" key="1">
    <citation type="submission" date="2016-03" db="EMBL/GenBank/DDBJ databases">
        <title>Speciation and ecological success in dimly lit waters: horizontal gene transfer in a green sulfur bacteria bloom unveiled by metagenomic assembly.</title>
        <authorList>
            <person name="Llorens-Mares T."/>
            <person name="Liu Z."/>
            <person name="Allen L.Z."/>
            <person name="Rusch D.B."/>
            <person name="Craig M.T."/>
            <person name="Dupont C.L."/>
            <person name="Bryant D.A."/>
            <person name="Casamayor E.O."/>
        </authorList>
    </citation>
    <scope>NUCLEOTIDE SEQUENCE [LARGE SCALE GENOMIC DNA]</scope>
    <source>
        <strain evidence="4">CIII</strain>
    </source>
</reference>
<dbReference type="Proteomes" id="UP000076481">
    <property type="component" value="Unassembled WGS sequence"/>
</dbReference>
<evidence type="ECO:0000313" key="5">
    <source>
        <dbReference type="Proteomes" id="UP000076481"/>
    </source>
</evidence>
<dbReference type="AlphaFoldDB" id="A0A165LCP0"/>
<dbReference type="PROSITE" id="PS01031">
    <property type="entry name" value="SHSP"/>
    <property type="match status" value="1"/>
</dbReference>
<organism evidence="4 5">
    <name type="scientific">Pelodictyon luteolum</name>
    <dbReference type="NCBI Taxonomy" id="1100"/>
    <lineage>
        <taxon>Bacteria</taxon>
        <taxon>Pseudomonadati</taxon>
        <taxon>Chlorobiota</taxon>
        <taxon>Chlorobiia</taxon>
        <taxon>Chlorobiales</taxon>
        <taxon>Chlorobiaceae</taxon>
        <taxon>Chlorobium/Pelodictyon group</taxon>
        <taxon>Pelodictyon</taxon>
    </lineage>
</organism>
<proteinExistence type="inferred from homology"/>